<dbReference type="Gene3D" id="3.30.420.10">
    <property type="entry name" value="Ribonuclease H-like superfamily/Ribonuclease H"/>
    <property type="match status" value="1"/>
</dbReference>
<evidence type="ECO:0000256" key="1">
    <source>
        <dbReference type="ARBA" id="ARBA00001946"/>
    </source>
</evidence>
<keyword evidence="8" id="KW-1185">Reference proteome</keyword>
<dbReference type="Gene3D" id="3.30.1520.20">
    <property type="entry name" value="Exonuclease ExoI, domain 2"/>
    <property type="match status" value="1"/>
</dbReference>
<dbReference type="InterPro" id="IPR013620">
    <property type="entry name" value="Exonuc_1_SH3"/>
</dbReference>
<evidence type="ECO:0000259" key="5">
    <source>
        <dbReference type="PROSITE" id="PS51784"/>
    </source>
</evidence>
<evidence type="ECO:0000313" key="7">
    <source>
        <dbReference type="EMBL" id="MFD1342425.1"/>
    </source>
</evidence>
<dbReference type="SUPFAM" id="SSF53098">
    <property type="entry name" value="Ribonuclease H-like"/>
    <property type="match status" value="1"/>
</dbReference>
<dbReference type="InterPro" id="IPR058561">
    <property type="entry name" value="Exonuc_1_C"/>
</dbReference>
<protein>
    <submittedName>
        <fullName evidence="7">Uncharacterized protein</fullName>
    </submittedName>
</protein>
<keyword evidence="3" id="KW-0378">Hydrolase</keyword>
<evidence type="ECO:0000256" key="3">
    <source>
        <dbReference type="ARBA" id="ARBA00022801"/>
    </source>
</evidence>
<feature type="domain" description="ExoI SH3-like" evidence="5">
    <location>
        <begin position="193"/>
        <end position="333"/>
    </location>
</feature>
<dbReference type="InterPro" id="IPR034747">
    <property type="entry name" value="EXOI_SH3"/>
</dbReference>
<dbReference type="InterPro" id="IPR012337">
    <property type="entry name" value="RNaseH-like_sf"/>
</dbReference>
<name>A0ABW3ZGW4_9RHOB</name>
<keyword evidence="4" id="KW-0460">Magnesium</keyword>
<dbReference type="PROSITE" id="PS51785">
    <property type="entry name" value="EXOI_C"/>
    <property type="match status" value="1"/>
</dbReference>
<evidence type="ECO:0000259" key="6">
    <source>
        <dbReference type="PROSITE" id="PS51785"/>
    </source>
</evidence>
<organism evidence="7 8">
    <name type="scientific">Litorisediminicola beolgyonensis</name>
    <dbReference type="NCBI Taxonomy" id="1173614"/>
    <lineage>
        <taxon>Bacteria</taxon>
        <taxon>Pseudomonadati</taxon>
        <taxon>Pseudomonadota</taxon>
        <taxon>Alphaproteobacteria</taxon>
        <taxon>Rhodobacterales</taxon>
        <taxon>Paracoccaceae</taxon>
        <taxon>Litorisediminicola</taxon>
    </lineage>
</organism>
<evidence type="ECO:0000256" key="2">
    <source>
        <dbReference type="ARBA" id="ARBA00022723"/>
    </source>
</evidence>
<dbReference type="InterPro" id="IPR036397">
    <property type="entry name" value="RNaseH_sf"/>
</dbReference>
<dbReference type="InterPro" id="IPR038649">
    <property type="entry name" value="EXOI_SH3_sf"/>
</dbReference>
<evidence type="ECO:0000313" key="8">
    <source>
        <dbReference type="Proteomes" id="UP001597135"/>
    </source>
</evidence>
<dbReference type="Pfam" id="PF08411">
    <property type="entry name" value="ExoI_SH3"/>
    <property type="match status" value="1"/>
</dbReference>
<accession>A0ABW3ZGW4</accession>
<gene>
    <name evidence="7" type="ORF">ACFQ4E_08350</name>
</gene>
<dbReference type="Proteomes" id="UP001597135">
    <property type="component" value="Unassembled WGS sequence"/>
</dbReference>
<dbReference type="EMBL" id="JBHTMU010000011">
    <property type="protein sequence ID" value="MFD1342425.1"/>
    <property type="molecule type" value="Genomic_DNA"/>
</dbReference>
<feature type="domain" description="ExoI C-terminal" evidence="6">
    <location>
        <begin position="337"/>
        <end position="459"/>
    </location>
</feature>
<evidence type="ECO:0000256" key="4">
    <source>
        <dbReference type="ARBA" id="ARBA00022842"/>
    </source>
</evidence>
<comment type="caution">
    <text evidence="7">The sequence shown here is derived from an EMBL/GenBank/DDBJ whole genome shotgun (WGS) entry which is preliminary data.</text>
</comment>
<proteinExistence type="predicted"/>
<sequence length="462" mass="52507">MSTTIYDIEATGLEVTRDVPFQFGAHVLNSDHSLVRDLNLTGRLPRHVLPSPSALTVTGMKFSEIQKFPLSHHELVKRIHSFVVENSPTTFVSFNGMRYDENVLRHAFYSNLLQPYVTQLSGSMRMDVLKVVHAAVACGDGSIKVPLNEKGKKSFKLEGLARENGFNDHNAHDALGDVRATEFIMNLVRDKSPDVWRACERNRDKYQVQKMLESRRPLLKVDWNYFSGVPNVRVILPVVSDAENCNEWICVNLNCDVMKLLEKGEVSLKAAFKWCNGVTPLITVKTNDMPLVFDLSDPAIRKLPAHYPREVCEKILSDAGFASRLRVAGRLRKESYPPSESVWDDLYSGGFFPTSDDVPVIKRFHKVRPDEKFDLISDLSDGRARTLALWLIGSEWPDVLPHSARSEYEAGLREHLMAEEAKWTTIPSALRHIRELKVGARARDLEILEDYRYHLENMSSFA</sequence>
<comment type="cofactor">
    <cofactor evidence="1">
        <name>Mg(2+)</name>
        <dbReference type="ChEBI" id="CHEBI:18420"/>
    </cofactor>
</comment>
<reference evidence="8" key="1">
    <citation type="journal article" date="2019" name="Int. J. Syst. Evol. Microbiol.">
        <title>The Global Catalogue of Microorganisms (GCM) 10K type strain sequencing project: providing services to taxonomists for standard genome sequencing and annotation.</title>
        <authorList>
            <consortium name="The Broad Institute Genomics Platform"/>
            <consortium name="The Broad Institute Genome Sequencing Center for Infectious Disease"/>
            <person name="Wu L."/>
            <person name="Ma J."/>
        </authorList>
    </citation>
    <scope>NUCLEOTIDE SEQUENCE [LARGE SCALE GENOMIC DNA]</scope>
    <source>
        <strain evidence="8">CCUG 62953</strain>
    </source>
</reference>
<dbReference type="RefSeq" id="WP_386802486.1">
    <property type="nucleotide sequence ID" value="NZ_JBHTMU010000011.1"/>
</dbReference>
<dbReference type="PROSITE" id="PS51784">
    <property type="entry name" value="EXOI_SH3"/>
    <property type="match status" value="1"/>
</dbReference>
<keyword evidence="2" id="KW-0479">Metal-binding</keyword>